<keyword evidence="1" id="KW-0812">Transmembrane</keyword>
<gene>
    <name evidence="2" type="ordered locus">CPS_3056</name>
</gene>
<dbReference type="KEGG" id="cps:CPS_3056"/>
<dbReference type="Pfam" id="PF13795">
    <property type="entry name" value="HupE_UreJ_2"/>
    <property type="match status" value="1"/>
</dbReference>
<feature type="transmembrane region" description="Helical" evidence="1">
    <location>
        <begin position="276"/>
        <end position="302"/>
    </location>
</feature>
<sequence length="407" mass="45432">MKKILALILIIYSSSVFSHFSHFEPRIIHLYQDNQDTIILMRMPLPLILLDENWKGIDSKQNIPYTNKVNNSGYLIDPEKITKNLDDFKKSITPGYTIKKNGVVQNYHIESINIFNSDDRKPFSSLKTAEENFTSDVTIRPSATKLFDAGIDIKLRISNTSVINDDISISSILGDKFNAINKLANIINLHRDIANESVTTTLGILDYSSTHLPSMTQQLINGFSDGFIHILIGLDHVLFVLLLFYSAASFLKLLSLATAFTFGHSFSLFFGDNIAIASPIFIPGIELLIALTIAFTAIALLLKKAQHLGTTPLLVIGVIHGFGFSFVFNELEKEGAQTSITNLLSFNFGIEAGQLFIYALAFTMTILIKKQTVLVKKLPYYVSVCALVISAYWVVTRSMPLFDYIVI</sequence>
<dbReference type="HOGENOM" id="CLU_675624_0_0_6"/>
<dbReference type="AlphaFoldDB" id="Q47ZL6"/>
<accession>Q47ZL6</accession>
<keyword evidence="1" id="KW-0472">Membrane</keyword>
<dbReference type="InterPro" id="IPR032809">
    <property type="entry name" value="Put_HupE_UreJ"/>
</dbReference>
<evidence type="ECO:0000313" key="2">
    <source>
        <dbReference type="EMBL" id="AAZ24338.1"/>
    </source>
</evidence>
<proteinExistence type="predicted"/>
<feature type="transmembrane region" description="Helical" evidence="1">
    <location>
        <begin position="309"/>
        <end position="328"/>
    </location>
</feature>
<dbReference type="EMBL" id="CP000083">
    <property type="protein sequence ID" value="AAZ24338.1"/>
    <property type="molecule type" value="Genomic_DNA"/>
</dbReference>
<evidence type="ECO:0000313" key="3">
    <source>
        <dbReference type="Proteomes" id="UP000000547"/>
    </source>
</evidence>
<dbReference type="RefSeq" id="WP_011043843.1">
    <property type="nucleotide sequence ID" value="NC_003910.7"/>
</dbReference>
<name>Q47ZL6_COLP3</name>
<dbReference type="STRING" id="167879.CPS_3056"/>
<feature type="transmembrane region" description="Helical" evidence="1">
    <location>
        <begin position="348"/>
        <end position="366"/>
    </location>
</feature>
<reference evidence="2" key="1">
    <citation type="journal article" date="2005" name="Proc. Natl. Acad. Sci. U.S.A.">
        <title>The psychrophilic lifestyle as revealed by the genome sequence of Colwellia psychrerythraea 34H through genomic and proteomic analyses.</title>
        <authorList>
            <person name="Methe B.A."/>
            <person name="Nelson K.E."/>
            <person name="Deming J.W."/>
            <person name="Momen B."/>
            <person name="Melamud E."/>
            <person name="Zhang X."/>
            <person name="Moult J."/>
            <person name="Madupu R."/>
            <person name="Nelson W.C."/>
            <person name="Dodson R.J."/>
            <person name="Brinkac L.M."/>
            <person name="Daugherty S.C."/>
            <person name="Durkin A.S."/>
            <person name="DeBoy R.T."/>
            <person name="Kolonay J.F."/>
            <person name="Sullivan S.A."/>
            <person name="Zhou L."/>
            <person name="Davidsen T.M."/>
            <person name="Wu M."/>
            <person name="Huston A.L."/>
            <person name="Lewis M."/>
            <person name="Weaver B."/>
            <person name="Weidman J.F."/>
            <person name="Khouri H."/>
            <person name="Utterback T.R."/>
            <person name="Feldblyum T.V."/>
            <person name="Fraser C.M."/>
        </authorList>
    </citation>
    <scope>NUCLEOTIDE SEQUENCE [LARGE SCALE GENOMIC DNA]</scope>
    <source>
        <strain evidence="2">34H</strain>
    </source>
</reference>
<dbReference type="Proteomes" id="UP000000547">
    <property type="component" value="Chromosome"/>
</dbReference>
<feature type="transmembrane region" description="Helical" evidence="1">
    <location>
        <begin position="378"/>
        <end position="395"/>
    </location>
</feature>
<dbReference type="DNASU" id="3519687"/>
<protein>
    <submittedName>
        <fullName evidence="2">Putative membrane protein</fullName>
    </submittedName>
</protein>
<keyword evidence="1" id="KW-1133">Transmembrane helix</keyword>
<organism evidence="2 3">
    <name type="scientific">Colwellia psychrerythraea (strain 34H / ATCC BAA-681)</name>
    <name type="common">Vibrio psychroerythus</name>
    <dbReference type="NCBI Taxonomy" id="167879"/>
    <lineage>
        <taxon>Bacteria</taxon>
        <taxon>Pseudomonadati</taxon>
        <taxon>Pseudomonadota</taxon>
        <taxon>Gammaproteobacteria</taxon>
        <taxon>Alteromonadales</taxon>
        <taxon>Colwelliaceae</taxon>
        <taxon>Colwellia</taxon>
    </lineage>
</organism>
<evidence type="ECO:0000256" key="1">
    <source>
        <dbReference type="SAM" id="Phobius"/>
    </source>
</evidence>